<dbReference type="SUPFAM" id="SSF88946">
    <property type="entry name" value="Sigma2 domain of RNA polymerase sigma factors"/>
    <property type="match status" value="1"/>
</dbReference>
<dbReference type="GO" id="GO:0006352">
    <property type="term" value="P:DNA-templated transcription initiation"/>
    <property type="evidence" value="ECO:0007669"/>
    <property type="project" value="InterPro"/>
</dbReference>
<dbReference type="NCBIfam" id="TIGR02937">
    <property type="entry name" value="sigma70-ECF"/>
    <property type="match status" value="1"/>
</dbReference>
<name>A0A0K9Z1C3_9BACL</name>
<protein>
    <submittedName>
        <fullName evidence="8">RNA polymerase sigma-70 factor</fullName>
    </submittedName>
</protein>
<dbReference type="EMBL" id="BJON01000006">
    <property type="protein sequence ID" value="GED67692.1"/>
    <property type="molecule type" value="Genomic_DNA"/>
</dbReference>
<dbReference type="InterPro" id="IPR036388">
    <property type="entry name" value="WH-like_DNA-bd_sf"/>
</dbReference>
<dbReference type="RefSeq" id="WP_049736913.1">
    <property type="nucleotide sequence ID" value="NZ_BJON01000006.1"/>
</dbReference>
<comment type="similarity">
    <text evidence="1">Belongs to the sigma-70 factor family. ECF subfamily.</text>
</comment>
<evidence type="ECO:0000256" key="3">
    <source>
        <dbReference type="ARBA" id="ARBA00023082"/>
    </source>
</evidence>
<dbReference type="InterPro" id="IPR013325">
    <property type="entry name" value="RNA_pol_sigma_r2"/>
</dbReference>
<dbReference type="PANTHER" id="PTHR43133">
    <property type="entry name" value="RNA POLYMERASE ECF-TYPE SIGMA FACTO"/>
    <property type="match status" value="1"/>
</dbReference>
<dbReference type="InterPro" id="IPR013324">
    <property type="entry name" value="RNA_pol_sigma_r3/r4-like"/>
</dbReference>
<feature type="domain" description="RNA polymerase sigma factor 70 region 4 type 2" evidence="6">
    <location>
        <begin position="109"/>
        <end position="161"/>
    </location>
</feature>
<dbReference type="GO" id="GO:0016987">
    <property type="term" value="F:sigma factor activity"/>
    <property type="evidence" value="ECO:0007669"/>
    <property type="project" value="UniProtKB-KW"/>
</dbReference>
<evidence type="ECO:0000313" key="9">
    <source>
        <dbReference type="Proteomes" id="UP000036834"/>
    </source>
</evidence>
<reference evidence="7 10" key="3">
    <citation type="submission" date="2019-06" db="EMBL/GenBank/DDBJ databases">
        <title>Whole genome shotgun sequence of Brevibacillus reuszeri NBRC 15719.</title>
        <authorList>
            <person name="Hosoyama A."/>
            <person name="Uohara A."/>
            <person name="Ohji S."/>
            <person name="Ichikawa N."/>
        </authorList>
    </citation>
    <scope>NUCLEOTIDE SEQUENCE [LARGE SCALE GENOMIC DNA]</scope>
    <source>
        <strain evidence="7 10">NBRC 15719</strain>
    </source>
</reference>
<organism evidence="8 9">
    <name type="scientific">Brevibacillus reuszeri</name>
    <dbReference type="NCBI Taxonomy" id="54915"/>
    <lineage>
        <taxon>Bacteria</taxon>
        <taxon>Bacillati</taxon>
        <taxon>Bacillota</taxon>
        <taxon>Bacilli</taxon>
        <taxon>Bacillales</taxon>
        <taxon>Paenibacillaceae</taxon>
        <taxon>Brevibacillus</taxon>
    </lineage>
</organism>
<gene>
    <name evidence="8" type="ORF">ADS79_02970</name>
    <name evidence="7" type="ORF">BRE01_13940</name>
</gene>
<dbReference type="CDD" id="cd06171">
    <property type="entry name" value="Sigma70_r4"/>
    <property type="match status" value="1"/>
</dbReference>
<dbReference type="Proteomes" id="UP000319578">
    <property type="component" value="Unassembled WGS sequence"/>
</dbReference>
<comment type="caution">
    <text evidence="8">The sequence shown here is derived from an EMBL/GenBank/DDBJ whole genome shotgun (WGS) entry which is preliminary data.</text>
</comment>
<reference evidence="9" key="1">
    <citation type="submission" date="2015-07" db="EMBL/GenBank/DDBJ databases">
        <title>Genome sequencing project for genomic taxonomy and phylogenomics of Bacillus-like bacteria.</title>
        <authorList>
            <person name="Liu B."/>
            <person name="Wang J."/>
            <person name="Zhu Y."/>
            <person name="Liu G."/>
            <person name="Chen Q."/>
            <person name="Chen Z."/>
            <person name="Lan J."/>
            <person name="Che J."/>
            <person name="Ge C."/>
            <person name="Shi H."/>
            <person name="Pan Z."/>
            <person name="Liu X."/>
        </authorList>
    </citation>
    <scope>NUCLEOTIDE SEQUENCE [LARGE SCALE GENOMIC DNA]</scope>
    <source>
        <strain evidence="9">DSM 9887</strain>
    </source>
</reference>
<feature type="domain" description="RNA polymerase sigma-70 region 2" evidence="5">
    <location>
        <begin position="12"/>
        <end position="78"/>
    </location>
</feature>
<dbReference type="PANTHER" id="PTHR43133:SF60">
    <property type="entry name" value="RNA POLYMERASE SIGMA FACTOR SIGV"/>
    <property type="match status" value="1"/>
</dbReference>
<evidence type="ECO:0000259" key="5">
    <source>
        <dbReference type="Pfam" id="PF04542"/>
    </source>
</evidence>
<dbReference type="InterPro" id="IPR014284">
    <property type="entry name" value="RNA_pol_sigma-70_dom"/>
</dbReference>
<evidence type="ECO:0000313" key="8">
    <source>
        <dbReference type="EMBL" id="KNB74662.1"/>
    </source>
</evidence>
<evidence type="ECO:0000256" key="1">
    <source>
        <dbReference type="ARBA" id="ARBA00010641"/>
    </source>
</evidence>
<sequence>MHDELNERIRHIYQTYYKDVYSFLLYFTNNQNETEDLTQEVFTSVLRSLPNYDGRVVIKTWLFSIAKYVAIDYYRKQKLKLFFSEKLLRNTVTTEGVPEAELSHKEDLVALKKALQKLKPGFRMVIILRSIRGCSIKETAELLAISEAKVKVDYHRGLKQLQRYMTESTEGGWQNEFV</sequence>
<proteinExistence type="inferred from homology"/>
<dbReference type="InterPro" id="IPR039425">
    <property type="entry name" value="RNA_pol_sigma-70-like"/>
</dbReference>
<dbReference type="AlphaFoldDB" id="A0A0K9Z1C3"/>
<reference evidence="8" key="2">
    <citation type="submission" date="2015-07" db="EMBL/GenBank/DDBJ databases">
        <title>MeaNS - Measles Nucleotide Surveillance Program.</title>
        <authorList>
            <person name="Tran T."/>
            <person name="Druce J."/>
        </authorList>
    </citation>
    <scope>NUCLEOTIDE SEQUENCE</scope>
    <source>
        <strain evidence="8">DSM 9887</strain>
    </source>
</reference>
<evidence type="ECO:0000313" key="10">
    <source>
        <dbReference type="Proteomes" id="UP000319578"/>
    </source>
</evidence>
<dbReference type="PATRIC" id="fig|54915.3.peg.5767"/>
<dbReference type="InterPro" id="IPR007627">
    <property type="entry name" value="RNA_pol_sigma70_r2"/>
</dbReference>
<dbReference type="Proteomes" id="UP000036834">
    <property type="component" value="Unassembled WGS sequence"/>
</dbReference>
<dbReference type="GO" id="GO:0003677">
    <property type="term" value="F:DNA binding"/>
    <property type="evidence" value="ECO:0007669"/>
    <property type="project" value="InterPro"/>
</dbReference>
<dbReference type="Gene3D" id="1.10.1740.10">
    <property type="match status" value="1"/>
</dbReference>
<dbReference type="Pfam" id="PF04542">
    <property type="entry name" value="Sigma70_r2"/>
    <property type="match status" value="1"/>
</dbReference>
<dbReference type="OrthoDB" id="2470848at2"/>
<dbReference type="SUPFAM" id="SSF88659">
    <property type="entry name" value="Sigma3 and sigma4 domains of RNA polymerase sigma factors"/>
    <property type="match status" value="1"/>
</dbReference>
<keyword evidence="2" id="KW-0805">Transcription regulation</keyword>
<keyword evidence="10" id="KW-1185">Reference proteome</keyword>
<accession>A0A0K9Z1C3</accession>
<evidence type="ECO:0000256" key="4">
    <source>
        <dbReference type="ARBA" id="ARBA00023163"/>
    </source>
</evidence>
<dbReference type="EMBL" id="LGIQ01000002">
    <property type="protein sequence ID" value="KNB74662.1"/>
    <property type="molecule type" value="Genomic_DNA"/>
</dbReference>
<evidence type="ECO:0000313" key="7">
    <source>
        <dbReference type="EMBL" id="GED67692.1"/>
    </source>
</evidence>
<keyword evidence="3" id="KW-0731">Sigma factor</keyword>
<dbReference type="Pfam" id="PF08281">
    <property type="entry name" value="Sigma70_r4_2"/>
    <property type="match status" value="1"/>
</dbReference>
<keyword evidence="4" id="KW-0804">Transcription</keyword>
<dbReference type="STRING" id="54915.ADS79_02970"/>
<dbReference type="Gene3D" id="1.10.10.10">
    <property type="entry name" value="Winged helix-like DNA-binding domain superfamily/Winged helix DNA-binding domain"/>
    <property type="match status" value="1"/>
</dbReference>
<evidence type="ECO:0000259" key="6">
    <source>
        <dbReference type="Pfam" id="PF08281"/>
    </source>
</evidence>
<dbReference type="InterPro" id="IPR013249">
    <property type="entry name" value="RNA_pol_sigma70_r4_t2"/>
</dbReference>
<evidence type="ECO:0000256" key="2">
    <source>
        <dbReference type="ARBA" id="ARBA00023015"/>
    </source>
</evidence>